<dbReference type="PANTHER" id="PTHR15337:SF11">
    <property type="entry name" value="THIOREDOXIN DOMAIN-CONTAINING PROTEIN"/>
    <property type="match status" value="1"/>
</dbReference>
<feature type="chain" id="PRO_5036942318" evidence="2">
    <location>
        <begin position="17"/>
        <end position="115"/>
    </location>
</feature>
<evidence type="ECO:0000256" key="1">
    <source>
        <dbReference type="ARBA" id="ARBA00022729"/>
    </source>
</evidence>
<accession>A0A914QHN5</accession>
<dbReference type="SUPFAM" id="SSF52833">
    <property type="entry name" value="Thioredoxin-like"/>
    <property type="match status" value="1"/>
</dbReference>
<organism evidence="3 4">
    <name type="scientific">Panagrolaimus davidi</name>
    <dbReference type="NCBI Taxonomy" id="227884"/>
    <lineage>
        <taxon>Eukaryota</taxon>
        <taxon>Metazoa</taxon>
        <taxon>Ecdysozoa</taxon>
        <taxon>Nematoda</taxon>
        <taxon>Chromadorea</taxon>
        <taxon>Rhabditida</taxon>
        <taxon>Tylenchina</taxon>
        <taxon>Panagrolaimomorpha</taxon>
        <taxon>Panagrolaimoidea</taxon>
        <taxon>Panagrolaimidae</taxon>
        <taxon>Panagrolaimus</taxon>
    </lineage>
</organism>
<name>A0A914QHN5_9BILA</name>
<reference evidence="4" key="1">
    <citation type="submission" date="2022-11" db="UniProtKB">
        <authorList>
            <consortium name="WormBaseParasite"/>
        </authorList>
    </citation>
    <scope>IDENTIFICATION</scope>
</reference>
<keyword evidence="3" id="KW-1185">Reference proteome</keyword>
<proteinExistence type="predicted"/>
<dbReference type="Gene3D" id="3.40.30.10">
    <property type="entry name" value="Glutaredoxin"/>
    <property type="match status" value="1"/>
</dbReference>
<feature type="signal peptide" evidence="2">
    <location>
        <begin position="1"/>
        <end position="16"/>
    </location>
</feature>
<keyword evidence="1 2" id="KW-0732">Signal</keyword>
<dbReference type="InterPro" id="IPR017937">
    <property type="entry name" value="Thioredoxin_CS"/>
</dbReference>
<dbReference type="GO" id="GO:0005783">
    <property type="term" value="C:endoplasmic reticulum"/>
    <property type="evidence" value="ECO:0007669"/>
    <property type="project" value="TreeGrafter"/>
</dbReference>
<dbReference type="PROSITE" id="PS00194">
    <property type="entry name" value="THIOREDOXIN_1"/>
    <property type="match status" value="1"/>
</dbReference>
<dbReference type="InterPro" id="IPR051099">
    <property type="entry name" value="AGR/TXD"/>
</dbReference>
<evidence type="ECO:0000313" key="4">
    <source>
        <dbReference type="WBParaSite" id="PDA_v2.g31443.t1"/>
    </source>
</evidence>
<evidence type="ECO:0000256" key="2">
    <source>
        <dbReference type="SAM" id="SignalP"/>
    </source>
</evidence>
<sequence length="115" mass="13243">MKVTFLFLIAIVAVFCKEEVDLSHGFGEDIDWVSWDNALDLAKEQNKPVFLLIHKTWCGACKALKKNFKGSNKRTELLELSKKFVMVNLEDDEEPDDERYAPDGAYIPRLFFLGK</sequence>
<dbReference type="AlphaFoldDB" id="A0A914QHN5"/>
<dbReference type="WBParaSite" id="PDA_v2.g31443.t1">
    <property type="protein sequence ID" value="PDA_v2.g31443.t1"/>
    <property type="gene ID" value="PDA_v2.g31443"/>
</dbReference>
<protein>
    <submittedName>
        <fullName evidence="4">Thioredoxin domain-containing protein</fullName>
    </submittedName>
</protein>
<dbReference type="InterPro" id="IPR036249">
    <property type="entry name" value="Thioredoxin-like_sf"/>
</dbReference>
<dbReference type="PANTHER" id="PTHR15337">
    <property type="entry name" value="ANTERIOR GRADIENT PROTEIN-RELATED"/>
    <property type="match status" value="1"/>
</dbReference>
<evidence type="ECO:0000313" key="3">
    <source>
        <dbReference type="Proteomes" id="UP000887578"/>
    </source>
</evidence>
<dbReference type="Pfam" id="PF13899">
    <property type="entry name" value="Thioredoxin_7"/>
    <property type="match status" value="1"/>
</dbReference>
<dbReference type="Proteomes" id="UP000887578">
    <property type="component" value="Unplaced"/>
</dbReference>